<evidence type="ECO:0000313" key="3">
    <source>
        <dbReference type="Proteomes" id="UP000654604"/>
    </source>
</evidence>
<gene>
    <name evidence="2" type="ORF">IQ215_07870</name>
</gene>
<dbReference type="RefSeq" id="WP_193800767.1">
    <property type="nucleotide sequence ID" value="NZ_JADEWC010000014.1"/>
</dbReference>
<name>A0ABR9V3Y3_9CHRO</name>
<reference evidence="2 3" key="1">
    <citation type="submission" date="2020-10" db="EMBL/GenBank/DDBJ databases">
        <authorList>
            <person name="Castelo-Branco R."/>
            <person name="Eusebio N."/>
            <person name="Adriana R."/>
            <person name="Vieira A."/>
            <person name="Brugerolle De Fraissinette N."/>
            <person name="Rezende De Castro R."/>
            <person name="Schneider M.P."/>
            <person name="Vasconcelos V."/>
            <person name="Leao P.N."/>
        </authorList>
    </citation>
    <scope>NUCLEOTIDE SEQUENCE [LARGE SCALE GENOMIC DNA]</scope>
    <source>
        <strain evidence="2 3">LEGE 03274</strain>
    </source>
</reference>
<keyword evidence="3" id="KW-1185">Reference proteome</keyword>
<dbReference type="PANTHER" id="PTHR37291:SF1">
    <property type="entry name" value="TYPE IV METHYL-DIRECTED RESTRICTION ENZYME ECOKMCRB SUBUNIT"/>
    <property type="match status" value="1"/>
</dbReference>
<feature type="domain" description="AbiJ-NTD3" evidence="1">
    <location>
        <begin position="3"/>
        <end position="138"/>
    </location>
</feature>
<dbReference type="InterPro" id="IPR027417">
    <property type="entry name" value="P-loop_NTPase"/>
</dbReference>
<dbReference type="Gene3D" id="3.40.50.300">
    <property type="entry name" value="P-loop containing nucleotide triphosphate hydrolases"/>
    <property type="match status" value="1"/>
</dbReference>
<dbReference type="EMBL" id="JADEWC010000014">
    <property type="protein sequence ID" value="MBE9222613.1"/>
    <property type="molecule type" value="Genomic_DNA"/>
</dbReference>
<dbReference type="PANTHER" id="PTHR37291">
    <property type="entry name" value="5-METHYLCYTOSINE-SPECIFIC RESTRICTION ENZYME B"/>
    <property type="match status" value="1"/>
</dbReference>
<evidence type="ECO:0000259" key="1">
    <source>
        <dbReference type="Pfam" id="PF18860"/>
    </source>
</evidence>
<proteinExistence type="predicted"/>
<dbReference type="InterPro" id="IPR052934">
    <property type="entry name" value="Methyl-DNA_Rec/Restrict_Enz"/>
</dbReference>
<protein>
    <recommendedName>
        <fullName evidence="1">AbiJ-NTD3 domain-containing protein</fullName>
    </recommendedName>
</protein>
<evidence type="ECO:0000313" key="2">
    <source>
        <dbReference type="EMBL" id="MBE9222613.1"/>
    </source>
</evidence>
<dbReference type="SUPFAM" id="SSF52540">
    <property type="entry name" value="P-loop containing nucleoside triphosphate hydrolases"/>
    <property type="match status" value="1"/>
</dbReference>
<dbReference type="Proteomes" id="UP000654604">
    <property type="component" value="Unassembled WGS sequence"/>
</dbReference>
<comment type="caution">
    <text evidence="2">The sequence shown here is derived from an EMBL/GenBank/DDBJ whole genome shotgun (WGS) entry which is preliminary data.</text>
</comment>
<dbReference type="Pfam" id="PF18860">
    <property type="entry name" value="AbiJ_NTD3"/>
    <property type="match status" value="1"/>
</dbReference>
<sequence>MNKITEVTRRQIAKLFDKEFNYWGDDEENDDEIKFLERLYELEELPSNDGRFENAKDNNWIFKDEDDRFNLNNGNDDKYLLKFLCEILHPAIREPDNVQNLLTIYNNILSVDGYKIIEVDKLSNLPIFGFCEINNQIDSSNNILMKPIQKILFGSPGTGKSYQIRQIAQEQLDIQIDKITKTSPNIVKAVFHPEYSYADFMGKLLPFSQKSSVIYKFYPGHFLKILGKAYKSLIDGKDENYLLVIDELNRGNAAAIFGNTFQLLDRESDGWSSYEIDISEMELVGLFQAMNIKVDIDSNNKIEIQLSNIGKLNYDEALKNEIESFRDKKNHGGFLIYNLLRQCQIKLPPNLSIIGTINTSDESIYYLDTAFKRRWSWEFVNAPVGKFDDSTEFPEEIKNAQLFIDDKPQDLWLFYIVGINELIKSNHQTIRRIEDKLIGCWFIKPENEKVKLQQVKDKLMFYLWDNVFARDKRPLETFLGDKSDETNTLVTLALFSDFLKYTEKFLDKVLALGKEQYKGEFLKQEVEQVEDNLDMIPF</sequence>
<organism evidence="2 3">
    <name type="scientific">Cyanobacterium stanieri LEGE 03274</name>
    <dbReference type="NCBI Taxonomy" id="1828756"/>
    <lineage>
        <taxon>Bacteria</taxon>
        <taxon>Bacillati</taxon>
        <taxon>Cyanobacteriota</taxon>
        <taxon>Cyanophyceae</taxon>
        <taxon>Oscillatoriophycideae</taxon>
        <taxon>Chroococcales</taxon>
        <taxon>Geminocystaceae</taxon>
        <taxon>Cyanobacterium</taxon>
    </lineage>
</organism>
<accession>A0ABR9V3Y3</accession>
<dbReference type="InterPro" id="IPR041427">
    <property type="entry name" value="AbiJ-NTD3"/>
</dbReference>